<keyword evidence="6 13" id="KW-0456">Lyase</keyword>
<dbReference type="SUPFAM" id="SSF56752">
    <property type="entry name" value="D-aminoacid aminotransferase-like PLP-dependent enzymes"/>
    <property type="match status" value="1"/>
</dbReference>
<evidence type="ECO:0000256" key="10">
    <source>
        <dbReference type="ARBA" id="ARBA00054027"/>
    </source>
</evidence>
<comment type="pathway">
    <text evidence="7">Cofactor biosynthesis; tetrahydrofolate biosynthesis; 4-aminobenzoate from chorismate: step 2/2.</text>
</comment>
<proteinExistence type="inferred from homology"/>
<comment type="cofactor">
    <cofactor evidence="1">
        <name>pyridoxal 5'-phosphate</name>
        <dbReference type="ChEBI" id="CHEBI:597326"/>
    </cofactor>
</comment>
<dbReference type="Gene3D" id="3.20.10.10">
    <property type="entry name" value="D-amino Acid Aminotransferase, subunit A, domain 2"/>
    <property type="match status" value="1"/>
</dbReference>
<dbReference type="InterPro" id="IPR017824">
    <property type="entry name" value="Aminodeoxychorismate_lyase_IV"/>
</dbReference>
<evidence type="ECO:0000256" key="4">
    <source>
        <dbReference type="ARBA" id="ARBA00022898"/>
    </source>
</evidence>
<evidence type="ECO:0000256" key="6">
    <source>
        <dbReference type="ARBA" id="ARBA00023239"/>
    </source>
</evidence>
<evidence type="ECO:0000256" key="9">
    <source>
        <dbReference type="ARBA" id="ARBA00049529"/>
    </source>
</evidence>
<evidence type="ECO:0000256" key="11">
    <source>
        <dbReference type="ARBA" id="ARBA00069174"/>
    </source>
</evidence>
<evidence type="ECO:0000256" key="8">
    <source>
        <dbReference type="ARBA" id="ARBA00035676"/>
    </source>
</evidence>
<dbReference type="GO" id="GO:0030170">
    <property type="term" value="F:pyridoxal phosphate binding"/>
    <property type="evidence" value="ECO:0007669"/>
    <property type="project" value="InterPro"/>
</dbReference>
<evidence type="ECO:0000256" key="2">
    <source>
        <dbReference type="ARBA" id="ARBA00009320"/>
    </source>
</evidence>
<keyword evidence="14" id="KW-1185">Reference proteome</keyword>
<dbReference type="OrthoDB" id="9805628at2"/>
<dbReference type="InterPro" id="IPR036038">
    <property type="entry name" value="Aminotransferase-like"/>
</dbReference>
<dbReference type="STRING" id="294935.ATN88_03380"/>
<dbReference type="Proteomes" id="UP000070529">
    <property type="component" value="Unassembled WGS sequence"/>
</dbReference>
<accession>A0A135I8G1</accession>
<comment type="caution">
    <text evidence="13">The sequence shown here is derived from an EMBL/GenBank/DDBJ whole genome shotgun (WGS) entry which is preliminary data.</text>
</comment>
<evidence type="ECO:0000313" key="14">
    <source>
        <dbReference type="Proteomes" id="UP000070529"/>
    </source>
</evidence>
<gene>
    <name evidence="13" type="ORF">ATN88_03380</name>
</gene>
<dbReference type="PANTHER" id="PTHR42743">
    <property type="entry name" value="AMINO-ACID AMINOTRANSFERASE"/>
    <property type="match status" value="1"/>
</dbReference>
<evidence type="ECO:0000256" key="7">
    <source>
        <dbReference type="ARBA" id="ARBA00035633"/>
    </source>
</evidence>
<dbReference type="FunFam" id="3.20.10.10:FF:000002">
    <property type="entry name" value="D-alanine aminotransferase"/>
    <property type="match status" value="1"/>
</dbReference>
<dbReference type="CDD" id="cd01559">
    <property type="entry name" value="ADCL_like"/>
    <property type="match status" value="1"/>
</dbReference>
<sequence length="269" mass="29718">MILLNGSPNNQIDIADRGLQYGDGCYTTMLACHGKVQALTRHIARLMSNTDALSIEVTNWQEIESWIQQVARETASDEKSVIKVLISRGVGGRGYSPTGCTSPNVVVSSHAYPSSYDAWKEKGIKTILLETRLGLSPLAGIKHLNRLEQVLIKREVEDRGADDGIVCDLNGNLVETSASNIFWRKDRTLFTPDLTLSGVEGTMRRQIIESATECGYQVDIVSAKPDVLWDADEVFITNAVMGIVPIRCIERTNYSDFDASRVLTLRLNA</sequence>
<protein>
    <recommendedName>
        <fullName evidence="11 12">Aminodeoxychorismate lyase</fullName>
        <ecNumber evidence="8 12">4.1.3.38</ecNumber>
    </recommendedName>
</protein>
<comment type="similarity">
    <text evidence="2">Belongs to the class-IV pyridoxal-phosphate-dependent aminotransferase family.</text>
</comment>
<dbReference type="AlphaFoldDB" id="A0A135I8G1"/>
<dbReference type="NCBIfam" id="TIGR03461">
    <property type="entry name" value="pabC_Proteo"/>
    <property type="match status" value="1"/>
</dbReference>
<dbReference type="InterPro" id="IPR043131">
    <property type="entry name" value="BCAT-like_N"/>
</dbReference>
<dbReference type="EMBL" id="LNTY01000034">
    <property type="protein sequence ID" value="KXF81708.1"/>
    <property type="molecule type" value="Genomic_DNA"/>
</dbReference>
<comment type="catalytic activity">
    <reaction evidence="9">
        <text>4-amino-4-deoxychorismate = 4-aminobenzoate + pyruvate + H(+)</text>
        <dbReference type="Rhea" id="RHEA:16201"/>
        <dbReference type="ChEBI" id="CHEBI:15361"/>
        <dbReference type="ChEBI" id="CHEBI:15378"/>
        <dbReference type="ChEBI" id="CHEBI:17836"/>
        <dbReference type="ChEBI" id="CHEBI:58406"/>
        <dbReference type="EC" id="4.1.3.38"/>
    </reaction>
</comment>
<dbReference type="InterPro" id="IPR043132">
    <property type="entry name" value="BCAT-like_C"/>
</dbReference>
<dbReference type="EC" id="4.1.3.38" evidence="8 12"/>
<organism evidence="13 14">
    <name type="scientific">Enterovibrio coralii</name>
    <dbReference type="NCBI Taxonomy" id="294935"/>
    <lineage>
        <taxon>Bacteria</taxon>
        <taxon>Pseudomonadati</taxon>
        <taxon>Pseudomonadota</taxon>
        <taxon>Gammaproteobacteria</taxon>
        <taxon>Vibrionales</taxon>
        <taxon>Vibrionaceae</taxon>
        <taxon>Enterovibrio</taxon>
    </lineage>
</organism>
<comment type="subunit">
    <text evidence="3">Homodimer.</text>
</comment>
<evidence type="ECO:0000313" key="13">
    <source>
        <dbReference type="EMBL" id="KXF81708.1"/>
    </source>
</evidence>
<dbReference type="RefSeq" id="WP_067417271.1">
    <property type="nucleotide sequence ID" value="NZ_LNTY01000034.1"/>
</dbReference>
<dbReference type="GO" id="GO:0005829">
    <property type="term" value="C:cytosol"/>
    <property type="evidence" value="ECO:0007669"/>
    <property type="project" value="TreeGrafter"/>
</dbReference>
<dbReference type="Pfam" id="PF01063">
    <property type="entry name" value="Aminotran_4"/>
    <property type="match status" value="1"/>
</dbReference>
<keyword evidence="5" id="KW-0289">Folate biosynthesis</keyword>
<dbReference type="NCBIfam" id="NF004761">
    <property type="entry name" value="PRK06092.1"/>
    <property type="match status" value="1"/>
</dbReference>
<dbReference type="Gene3D" id="3.30.470.10">
    <property type="match status" value="1"/>
</dbReference>
<evidence type="ECO:0000256" key="12">
    <source>
        <dbReference type="NCBIfam" id="TIGR03461"/>
    </source>
</evidence>
<evidence type="ECO:0000256" key="5">
    <source>
        <dbReference type="ARBA" id="ARBA00022909"/>
    </source>
</evidence>
<comment type="function">
    <text evidence="10">Involved in the biosynthesis of p-aminobenzoate (PABA), a precursor of tetrahydrofolate. Converts 4-amino-4-deoxychorismate into 4-aminobenzoate (PABA) and pyruvate.</text>
</comment>
<name>A0A135I8G1_9GAMM</name>
<dbReference type="InterPro" id="IPR001544">
    <property type="entry name" value="Aminotrans_IV"/>
</dbReference>
<keyword evidence="4" id="KW-0663">Pyridoxal phosphate</keyword>
<dbReference type="InterPro" id="IPR050571">
    <property type="entry name" value="Class-IV_PLP-Dep_Aminotrnsfr"/>
</dbReference>
<dbReference type="PANTHER" id="PTHR42743:SF2">
    <property type="entry name" value="AMINODEOXYCHORISMATE LYASE"/>
    <property type="match status" value="1"/>
</dbReference>
<dbReference type="GO" id="GO:0008696">
    <property type="term" value="F:4-amino-4-deoxychorismate lyase activity"/>
    <property type="evidence" value="ECO:0007669"/>
    <property type="project" value="UniProtKB-UniRule"/>
</dbReference>
<reference evidence="13 14" key="1">
    <citation type="submission" date="2015-11" db="EMBL/GenBank/DDBJ databases">
        <title>Genomic Taxonomy of the Vibrionaceae.</title>
        <authorList>
            <person name="Gomez-Gil B."/>
            <person name="Enciso-Ibarra J."/>
        </authorList>
    </citation>
    <scope>NUCLEOTIDE SEQUENCE [LARGE SCALE GENOMIC DNA]</scope>
    <source>
        <strain evidence="13 14">CAIM 912</strain>
    </source>
</reference>
<evidence type="ECO:0000256" key="1">
    <source>
        <dbReference type="ARBA" id="ARBA00001933"/>
    </source>
</evidence>
<dbReference type="GO" id="GO:0046656">
    <property type="term" value="P:folic acid biosynthetic process"/>
    <property type="evidence" value="ECO:0007669"/>
    <property type="project" value="UniProtKB-KW"/>
</dbReference>
<evidence type="ECO:0000256" key="3">
    <source>
        <dbReference type="ARBA" id="ARBA00011738"/>
    </source>
</evidence>
<dbReference type="GO" id="GO:0008153">
    <property type="term" value="P:4-aminobenzoate biosynthetic process"/>
    <property type="evidence" value="ECO:0007669"/>
    <property type="project" value="UniProtKB-UniRule"/>
</dbReference>